<evidence type="ECO:0000313" key="4">
    <source>
        <dbReference type="Proteomes" id="UP000294829"/>
    </source>
</evidence>
<proteinExistence type="predicted"/>
<dbReference type="Proteomes" id="UP000294829">
    <property type="component" value="Unassembled WGS sequence"/>
</dbReference>
<name>A0A4R5W0E8_9BURK</name>
<protein>
    <submittedName>
        <fullName evidence="3">Patatin-like phospholipase family protein</fullName>
    </submittedName>
</protein>
<reference evidence="3 4" key="1">
    <citation type="submission" date="2019-03" db="EMBL/GenBank/DDBJ databases">
        <title>Sapientia aquatica gen. nov., sp. nov., isolated from a crater lake.</title>
        <authorList>
            <person name="Felfoldi T."/>
            <person name="Szabo A."/>
            <person name="Toth E."/>
            <person name="Schumann P."/>
            <person name="Keki Z."/>
            <person name="Marialigeti K."/>
            <person name="Mathe I."/>
        </authorList>
    </citation>
    <scope>NUCLEOTIDE SEQUENCE [LARGE SCALE GENOMIC DNA]</scope>
    <source>
        <strain evidence="3 4">SA-152</strain>
    </source>
</reference>
<sequence>MSLTKSPIILRAGPKAAEHIRKNGLQASDIAVIPAAAGGPKGLILNELDQWLFGDWLANSPRQRSLIGASIGSWRMAAASMADPAKGFKRLADLYCQQTYSAKPSSSEVTQVLSDLLHELVNAHIDEIVDQPLHRLHILTIKGRGLLRAPQRSFSTKAGFAAATLANITSRSNLARHMERVIFSDQRDNLAWMKTKFDAFPSEFAALTKANLQTALLASGTLPLIMDPVRHIPDAPAGTYWDGGLIDYHLALPYSRLCMQAAQSTSANLVLYPHFTDHIIPGWLDKAFAWRRAHKGKNLHWLDNVVLVAPSSEFVRSLPRQKIPDRNDFVFHGLNHGARIAEWQQTIGASAQIRDAFAEFVNNPNPESLQKF</sequence>
<dbReference type="EMBL" id="SMYL01000006">
    <property type="protein sequence ID" value="TDK65249.1"/>
    <property type="molecule type" value="Genomic_DNA"/>
</dbReference>
<dbReference type="Pfam" id="PF01734">
    <property type="entry name" value="Patatin"/>
    <property type="match status" value="1"/>
</dbReference>
<organism evidence="3 4">
    <name type="scientific">Sapientia aquatica</name>
    <dbReference type="NCBI Taxonomy" id="1549640"/>
    <lineage>
        <taxon>Bacteria</taxon>
        <taxon>Pseudomonadati</taxon>
        <taxon>Pseudomonadota</taxon>
        <taxon>Betaproteobacteria</taxon>
        <taxon>Burkholderiales</taxon>
        <taxon>Oxalobacteraceae</taxon>
        <taxon>Sapientia</taxon>
    </lineage>
</organism>
<dbReference type="SUPFAM" id="SSF52151">
    <property type="entry name" value="FabD/lysophospholipase-like"/>
    <property type="match status" value="1"/>
</dbReference>
<keyword evidence="4" id="KW-1185">Reference proteome</keyword>
<dbReference type="InterPro" id="IPR002641">
    <property type="entry name" value="PNPLA_dom"/>
</dbReference>
<evidence type="ECO:0000313" key="3">
    <source>
        <dbReference type="EMBL" id="TDK65249.1"/>
    </source>
</evidence>
<evidence type="ECO:0000256" key="1">
    <source>
        <dbReference type="ARBA" id="ARBA00023098"/>
    </source>
</evidence>
<evidence type="ECO:0000259" key="2">
    <source>
        <dbReference type="Pfam" id="PF01734"/>
    </source>
</evidence>
<comment type="caution">
    <text evidence="3">The sequence shown here is derived from an EMBL/GenBank/DDBJ whole genome shotgun (WGS) entry which is preliminary data.</text>
</comment>
<dbReference type="OrthoDB" id="8586159at2"/>
<accession>A0A4R5W0E8</accession>
<dbReference type="GO" id="GO:0006629">
    <property type="term" value="P:lipid metabolic process"/>
    <property type="evidence" value="ECO:0007669"/>
    <property type="project" value="UniProtKB-KW"/>
</dbReference>
<keyword evidence="1" id="KW-0443">Lipid metabolism</keyword>
<dbReference type="RefSeq" id="WP_133329024.1">
    <property type="nucleotide sequence ID" value="NZ_SMYL01000006.1"/>
</dbReference>
<gene>
    <name evidence="3" type="ORF">E2I14_12550</name>
</gene>
<dbReference type="AlphaFoldDB" id="A0A4R5W0E8"/>
<dbReference type="InterPro" id="IPR016035">
    <property type="entry name" value="Acyl_Trfase/lysoPLipase"/>
</dbReference>
<feature type="domain" description="PNPLA" evidence="2">
    <location>
        <begin position="65"/>
        <end position="247"/>
    </location>
</feature>